<comment type="similarity">
    <text evidence="1">Belongs to the DNase II family.</text>
</comment>
<keyword evidence="2" id="KW-0378">Hydrolase</keyword>
<dbReference type="GO" id="GO:0006309">
    <property type="term" value="P:apoptotic DNA fragmentation"/>
    <property type="evidence" value="ECO:0007669"/>
    <property type="project" value="TreeGrafter"/>
</dbReference>
<dbReference type="PANTHER" id="PTHR10858">
    <property type="entry name" value="DEOXYRIBONUCLEASE II"/>
    <property type="match status" value="1"/>
</dbReference>
<feature type="non-terminal residue" evidence="3">
    <location>
        <position position="635"/>
    </location>
</feature>
<reference evidence="3 4" key="1">
    <citation type="submission" date="2015-01" db="EMBL/GenBank/DDBJ databases">
        <title>Evolution of Trichinella species and genotypes.</title>
        <authorList>
            <person name="Korhonen P.K."/>
            <person name="Edoardo P."/>
            <person name="Giuseppe L.R."/>
            <person name="Gasser R.B."/>
        </authorList>
    </citation>
    <scope>NUCLEOTIDE SEQUENCE [LARGE SCALE GENOMIC DNA]</scope>
    <source>
        <strain evidence="3">ISS3</strain>
    </source>
</reference>
<evidence type="ECO:0000313" key="3">
    <source>
        <dbReference type="EMBL" id="KRY32101.1"/>
    </source>
</evidence>
<comment type="caution">
    <text evidence="3">The sequence shown here is derived from an EMBL/GenBank/DDBJ whole genome shotgun (WGS) entry which is preliminary data.</text>
</comment>
<dbReference type="InterPro" id="IPR004947">
    <property type="entry name" value="DNase_II"/>
</dbReference>
<name>A0A0V1B4Y8_TRISP</name>
<keyword evidence="4" id="KW-1185">Reference proteome</keyword>
<dbReference type="GO" id="GO:0004531">
    <property type="term" value="F:deoxyribonuclease II activity"/>
    <property type="evidence" value="ECO:0007669"/>
    <property type="project" value="InterPro"/>
</dbReference>
<accession>A0A0V1B4Y8</accession>
<protein>
    <submittedName>
        <fullName evidence="3">Plancitoxin-1</fullName>
    </submittedName>
</protein>
<dbReference type="AlphaFoldDB" id="A0A0V1B4Y8"/>
<evidence type="ECO:0000256" key="2">
    <source>
        <dbReference type="ARBA" id="ARBA00022801"/>
    </source>
</evidence>
<evidence type="ECO:0000313" key="4">
    <source>
        <dbReference type="Proteomes" id="UP000054776"/>
    </source>
</evidence>
<evidence type="ECO:0000256" key="1">
    <source>
        <dbReference type="ARBA" id="ARBA00007527"/>
    </source>
</evidence>
<feature type="non-terminal residue" evidence="3">
    <location>
        <position position="1"/>
    </location>
</feature>
<dbReference type="OrthoDB" id="10261598at2759"/>
<dbReference type="Pfam" id="PF03265">
    <property type="entry name" value="DNase_II"/>
    <property type="match status" value="2"/>
</dbReference>
<dbReference type="Proteomes" id="UP000054776">
    <property type="component" value="Unassembled WGS sequence"/>
</dbReference>
<sequence length="635" mass="70096">LYKAPAQNTGKALIGGAAANWQVYPAITGLVDHSFGRAVEHVVALNANNKFIAYSNVPPDLPKVKTKSNSKGVLMMDPGVTDAAAWIVHTVPGFPKALRGYVFPPAEIQKGHLLICLTIKESQIDPIARTLRIATPLIYHSDIPDTQMNSRPNLKKLVDGESRFMPPLTVSQEISTENAQGLKVSIYSKGEKSRYEIYKRILVKQLKSTIKVWTTRDNILKSDCRKFGRNIKLITSPISVNGDASQLENDDSHWLVSEPGNKFCAVDKPYHKSQAKEPAMAVCIDDATIFTPMLEILHLFVLFLFTNLSHSQTSQCQNKDGAWDNGAQPFTNAGGHSFGKAIEHVVGNNGNIKFLAYNNAPPGVPNLKTKSNSKGIIILSDAAGTDSAAWIVHTVPGFPTAKIAYNWPVAENARGHLLICLTISESQINAIAASLLLVQPVIYYNDIPKTETAAMPYFNKLAEGKIPTLPPFTSRQTIRTQNGAAPVTVHIYKIYKKVIVKVLKKTIKVWSRRDSKLKGDCRAAVRDHNTNLEADITNWAVSDPGNIFCHIDKPYFKNQTKEPAMAVCIENNDIFARFNEIAAQLIRISAFNVLASDYRNQDTNLKNVGDDFCNAINEAFSKLTDRNLVTFKTSN</sequence>
<dbReference type="EMBL" id="JYDH01000105">
    <property type="protein sequence ID" value="KRY32101.1"/>
    <property type="molecule type" value="Genomic_DNA"/>
</dbReference>
<proteinExistence type="inferred from homology"/>
<organism evidence="3 4">
    <name type="scientific">Trichinella spiralis</name>
    <name type="common">Trichina worm</name>
    <dbReference type="NCBI Taxonomy" id="6334"/>
    <lineage>
        <taxon>Eukaryota</taxon>
        <taxon>Metazoa</taxon>
        <taxon>Ecdysozoa</taxon>
        <taxon>Nematoda</taxon>
        <taxon>Enoplea</taxon>
        <taxon>Dorylaimia</taxon>
        <taxon>Trichinellida</taxon>
        <taxon>Trichinellidae</taxon>
        <taxon>Trichinella</taxon>
    </lineage>
</organism>
<gene>
    <name evidence="3" type="primary">DNASE2</name>
    <name evidence="3" type="ORF">T01_4271</name>
</gene>
<dbReference type="PANTHER" id="PTHR10858:SF23">
    <property type="entry name" value="DEOXYRIBONUCLEASE II"/>
    <property type="match status" value="1"/>
</dbReference>